<accession>A0AA97F9W2</accession>
<reference evidence="1 2" key="1">
    <citation type="submission" date="2023-10" db="EMBL/GenBank/DDBJ databases">
        <title>Complete genome sequence of a Sphingomonadaceae bacterium.</title>
        <authorList>
            <person name="Yan C."/>
        </authorList>
    </citation>
    <scope>NUCLEOTIDE SEQUENCE [LARGE SCALE GENOMIC DNA]</scope>
    <source>
        <strain evidence="1 2">SCSIO 66989</strain>
    </source>
</reference>
<name>A0AA97F9W2_9SPHN</name>
<dbReference type="Proteomes" id="UP001302429">
    <property type="component" value="Chromosome"/>
</dbReference>
<evidence type="ECO:0000313" key="2">
    <source>
        <dbReference type="Proteomes" id="UP001302429"/>
    </source>
</evidence>
<dbReference type="EMBL" id="CP136594">
    <property type="protein sequence ID" value="WOE76221.1"/>
    <property type="molecule type" value="Genomic_DNA"/>
</dbReference>
<sequence>MHLQPEIRDYGADAKLRHSHADLVKGHAAAWRRHHALRRWQPLLLEMTKIAKTGDVLRAARYGSSIVEDKGLAGAFISHWLAVLRAHPMAVPNLAVNRSGNGVSAVLYQNLQTTLSLVSLYPDADADTISFSKGATVFAPIYPVSAQIQCWHEEKAQCTSRYAVHNGAPIQLSAAAVCIDTDSEAMQFLGADQPGLLLRLTVAPPDRRGQLQRHYATQDGRLVRLTTADARETRQMLLLAALRAMGAAHALPQMLKACDQPLAALRWQAMRECLSTDMPGALAQLETMASKDEDAQIRTMAAALMRQIAEKKVA</sequence>
<gene>
    <name evidence="1" type="ORF">RB602_05785</name>
</gene>
<dbReference type="KEGG" id="acoa:RB602_05785"/>
<dbReference type="AlphaFoldDB" id="A0AA97F9W2"/>
<evidence type="ECO:0000313" key="1">
    <source>
        <dbReference type="EMBL" id="WOE76221.1"/>
    </source>
</evidence>
<proteinExistence type="predicted"/>
<keyword evidence="2" id="KW-1185">Reference proteome</keyword>
<organism evidence="1 2">
    <name type="scientific">Alterisphingorhabdus coralli</name>
    <dbReference type="NCBI Taxonomy" id="3071408"/>
    <lineage>
        <taxon>Bacteria</taxon>
        <taxon>Pseudomonadati</taxon>
        <taxon>Pseudomonadota</taxon>
        <taxon>Alphaproteobacteria</taxon>
        <taxon>Sphingomonadales</taxon>
        <taxon>Sphingomonadaceae</taxon>
        <taxon>Alterisphingorhabdus (ex Yan et al. 2024)</taxon>
    </lineage>
</organism>
<evidence type="ECO:0008006" key="3">
    <source>
        <dbReference type="Google" id="ProtNLM"/>
    </source>
</evidence>
<dbReference type="RefSeq" id="WP_317083771.1">
    <property type="nucleotide sequence ID" value="NZ_CP136594.1"/>
</dbReference>
<protein>
    <recommendedName>
        <fullName evidence="3">HEAT repeat domain-containing protein</fullName>
    </recommendedName>
</protein>